<keyword evidence="2" id="KW-1185">Reference proteome</keyword>
<dbReference type="EMBL" id="QWDC01000003">
    <property type="protein sequence ID" value="RFZ91040.1"/>
    <property type="molecule type" value="Genomic_DNA"/>
</dbReference>
<accession>A0A372NQX0</accession>
<dbReference type="AlphaFoldDB" id="A0A372NQX0"/>
<dbReference type="RefSeq" id="WP_117393242.1">
    <property type="nucleotide sequence ID" value="NZ_QWDC01000003.1"/>
</dbReference>
<comment type="caution">
    <text evidence="1">The sequence shown here is derived from an EMBL/GenBank/DDBJ whole genome shotgun (WGS) entry which is preliminary data.</text>
</comment>
<sequence>MVLEYELNMRKLFIQTGLISLIFGVIATIGANAWWIFLAAFIWLCGGSWVIDNIRHGLLVSELAEGIDILMGWEAPKPKEKDGSLKSWF</sequence>
<evidence type="ECO:0000313" key="2">
    <source>
        <dbReference type="Proteomes" id="UP000264217"/>
    </source>
</evidence>
<evidence type="ECO:0000313" key="1">
    <source>
        <dbReference type="EMBL" id="RFZ91040.1"/>
    </source>
</evidence>
<name>A0A372NQX0_9SPHI</name>
<proteinExistence type="predicted"/>
<reference evidence="1 2" key="1">
    <citation type="submission" date="2018-08" db="EMBL/GenBank/DDBJ databases">
        <title>Mucilaginibacter sp. MYSH2.</title>
        <authorList>
            <person name="Seo T."/>
        </authorList>
    </citation>
    <scope>NUCLEOTIDE SEQUENCE [LARGE SCALE GENOMIC DNA]</scope>
    <source>
        <strain evidence="1 2">MYSH2</strain>
    </source>
</reference>
<dbReference type="Proteomes" id="UP000264217">
    <property type="component" value="Unassembled WGS sequence"/>
</dbReference>
<organism evidence="1 2">
    <name type="scientific">Mucilaginibacter conchicola</name>
    <dbReference type="NCBI Taxonomy" id="2303333"/>
    <lineage>
        <taxon>Bacteria</taxon>
        <taxon>Pseudomonadati</taxon>
        <taxon>Bacteroidota</taxon>
        <taxon>Sphingobacteriia</taxon>
        <taxon>Sphingobacteriales</taxon>
        <taxon>Sphingobacteriaceae</taxon>
        <taxon>Mucilaginibacter</taxon>
    </lineage>
</organism>
<dbReference type="OrthoDB" id="795167at2"/>
<protein>
    <submittedName>
        <fullName evidence="1">Uncharacterized protein</fullName>
    </submittedName>
</protein>
<gene>
    <name evidence="1" type="ORF">D0C36_19040</name>
</gene>